<reference evidence="3" key="1">
    <citation type="journal article" date="2020" name="Nature">
        <title>Giant virus diversity and host interactions through global metagenomics.</title>
        <authorList>
            <person name="Schulz F."/>
            <person name="Roux S."/>
            <person name="Paez-Espino D."/>
            <person name="Jungbluth S."/>
            <person name="Walsh D.A."/>
            <person name="Denef V.J."/>
            <person name="McMahon K.D."/>
            <person name="Konstantinidis K.T."/>
            <person name="Eloe-Fadrosh E.A."/>
            <person name="Kyrpides N.C."/>
            <person name="Woyke T."/>
        </authorList>
    </citation>
    <scope>NUCLEOTIDE SEQUENCE</scope>
    <source>
        <strain evidence="3">GVMAG-M-3300009182-46</strain>
    </source>
</reference>
<dbReference type="EMBL" id="MN739031">
    <property type="protein sequence ID" value="QHT36124.1"/>
    <property type="molecule type" value="Genomic_DNA"/>
</dbReference>
<proteinExistence type="predicted"/>
<dbReference type="Gene3D" id="1.10.510.10">
    <property type="entry name" value="Transferase(Phosphotransferase) domain 1"/>
    <property type="match status" value="1"/>
</dbReference>
<feature type="domain" description="Protein kinase" evidence="2">
    <location>
        <begin position="19"/>
        <end position="385"/>
    </location>
</feature>
<organism evidence="3">
    <name type="scientific">viral metagenome</name>
    <dbReference type="NCBI Taxonomy" id="1070528"/>
    <lineage>
        <taxon>unclassified sequences</taxon>
        <taxon>metagenomes</taxon>
        <taxon>organismal metagenomes</taxon>
    </lineage>
</organism>
<dbReference type="PROSITE" id="PS50011">
    <property type="entry name" value="PROTEIN_KINASE_DOM"/>
    <property type="match status" value="1"/>
</dbReference>
<evidence type="ECO:0000259" key="2">
    <source>
        <dbReference type="PROSITE" id="PS50011"/>
    </source>
</evidence>
<evidence type="ECO:0000313" key="3">
    <source>
        <dbReference type="EMBL" id="QHT36124.1"/>
    </source>
</evidence>
<evidence type="ECO:0000256" key="1">
    <source>
        <dbReference type="SAM" id="MobiDB-lite"/>
    </source>
</evidence>
<dbReference type="GO" id="GO:0005524">
    <property type="term" value="F:ATP binding"/>
    <property type="evidence" value="ECO:0007669"/>
    <property type="project" value="InterPro"/>
</dbReference>
<feature type="region of interest" description="Disordered" evidence="1">
    <location>
        <begin position="462"/>
        <end position="501"/>
    </location>
</feature>
<name>A0A6C0F4I1_9ZZZZ</name>
<accession>A0A6C0F4I1</accession>
<dbReference type="SUPFAM" id="SSF56112">
    <property type="entry name" value="Protein kinase-like (PK-like)"/>
    <property type="match status" value="1"/>
</dbReference>
<dbReference type="InterPro" id="IPR000719">
    <property type="entry name" value="Prot_kinase_dom"/>
</dbReference>
<feature type="compositionally biased region" description="Low complexity" evidence="1">
    <location>
        <begin position="474"/>
        <end position="487"/>
    </location>
</feature>
<dbReference type="InterPro" id="IPR011009">
    <property type="entry name" value="Kinase-like_dom_sf"/>
</dbReference>
<feature type="compositionally biased region" description="Basic residues" evidence="1">
    <location>
        <begin position="488"/>
        <end position="501"/>
    </location>
</feature>
<sequence length="501" mass="57433">MTTKTQKIHKNKKKHSRKLVGGRVIASGGYGCVFKPALKCLGKSRNPSQITKLMTIKHTDQEYAEIVKFKDVLSTIPDYGNYFLLEDITFCKPDKLSDEDLADYEKKCTALKKDDITHENINSKLEKVLALNMPNGGVDIGDYFEMHKTDEDIVQLNDALLDLLQNGILPMNQLRVYHCDVKESNILVQTQAQALKTRLIDWGLSAEYTPEKGERIPKTLYHRPFQYNVPFSIVLFNTTFSELYDKFLEKNPEPSYYQIRSFVIDYIIIWMEERGMGHFNVIKGIMRFLFGPTITGVNKKEQDYIIEFEYTYYYIVEYIAKILLKYTVNGEMKMIQYFSEVFLKNLDVWGFVMSYSPILEDFYNSYADLKPNELAFYEKLKYIFVTFLYETADEPVDVSSLVANLQELNGVLLVNATASTTIVPDKQSPREASKYAIRASVLSHATASVGPKDVFKKVRFAVSSPKSSYKKSKSSSSKSSSSKTSLNKSKKNVSLKKRKSK</sequence>
<dbReference type="GO" id="GO:0004672">
    <property type="term" value="F:protein kinase activity"/>
    <property type="evidence" value="ECO:0007669"/>
    <property type="project" value="InterPro"/>
</dbReference>
<dbReference type="InterPro" id="IPR008271">
    <property type="entry name" value="Ser/Thr_kinase_AS"/>
</dbReference>
<dbReference type="PROSITE" id="PS00108">
    <property type="entry name" value="PROTEIN_KINASE_ST"/>
    <property type="match status" value="1"/>
</dbReference>
<protein>
    <recommendedName>
        <fullName evidence="2">Protein kinase domain-containing protein</fullName>
    </recommendedName>
</protein>
<dbReference type="AlphaFoldDB" id="A0A6C0F4I1"/>